<dbReference type="Proteomes" id="UP001567538">
    <property type="component" value="Unassembled WGS sequence"/>
</dbReference>
<proteinExistence type="predicted"/>
<name>A0ABD1GIM3_SALDI</name>
<evidence type="ECO:0000259" key="1">
    <source>
        <dbReference type="Pfam" id="PF06507"/>
    </source>
</evidence>
<reference evidence="2 3" key="1">
    <citation type="submission" date="2024-06" db="EMBL/GenBank/DDBJ databases">
        <title>A chromosome level genome sequence of Diviner's sage (Salvia divinorum).</title>
        <authorList>
            <person name="Ford S.A."/>
            <person name="Ro D.-K."/>
            <person name="Ness R.W."/>
            <person name="Phillips M.A."/>
        </authorList>
    </citation>
    <scope>NUCLEOTIDE SEQUENCE [LARGE SCALE GENOMIC DNA]</scope>
    <source>
        <strain evidence="2">SAF-2024a</strain>
        <tissue evidence="2">Leaf</tissue>
    </source>
</reference>
<comment type="caution">
    <text evidence="2">The sequence shown here is derived from an EMBL/GenBank/DDBJ whole genome shotgun (WGS) entry which is preliminary data.</text>
</comment>
<keyword evidence="3" id="KW-1185">Reference proteome</keyword>
<accession>A0ABD1GIM3</accession>
<evidence type="ECO:0000313" key="3">
    <source>
        <dbReference type="Proteomes" id="UP001567538"/>
    </source>
</evidence>
<feature type="domain" description="Auxin response factor" evidence="1">
    <location>
        <begin position="17"/>
        <end position="51"/>
    </location>
</feature>
<dbReference type="Pfam" id="PF06507">
    <property type="entry name" value="ARF_AD"/>
    <property type="match status" value="1"/>
</dbReference>
<gene>
    <name evidence="2" type="primary">ARF11</name>
    <name evidence="2" type="ORF">AAHA92_20057</name>
</gene>
<organism evidence="2 3">
    <name type="scientific">Salvia divinorum</name>
    <name type="common">Maria pastora</name>
    <name type="synonym">Diviner's sage</name>
    <dbReference type="NCBI Taxonomy" id="28513"/>
    <lineage>
        <taxon>Eukaryota</taxon>
        <taxon>Viridiplantae</taxon>
        <taxon>Streptophyta</taxon>
        <taxon>Embryophyta</taxon>
        <taxon>Tracheophyta</taxon>
        <taxon>Spermatophyta</taxon>
        <taxon>Magnoliopsida</taxon>
        <taxon>eudicotyledons</taxon>
        <taxon>Gunneridae</taxon>
        <taxon>Pentapetalae</taxon>
        <taxon>asterids</taxon>
        <taxon>lamiids</taxon>
        <taxon>Lamiales</taxon>
        <taxon>Lamiaceae</taxon>
        <taxon>Nepetoideae</taxon>
        <taxon>Mentheae</taxon>
        <taxon>Salviinae</taxon>
        <taxon>Salvia</taxon>
        <taxon>Salvia subgen. Calosphace</taxon>
    </lineage>
</organism>
<evidence type="ECO:0000313" key="2">
    <source>
        <dbReference type="EMBL" id="KAL1543039.1"/>
    </source>
</evidence>
<dbReference type="PANTHER" id="PTHR31384">
    <property type="entry name" value="AUXIN RESPONSE FACTOR 4-RELATED"/>
    <property type="match status" value="1"/>
</dbReference>
<protein>
    <submittedName>
        <fullName evidence="2">Arf11p</fullName>
    </submittedName>
</protein>
<dbReference type="EMBL" id="JBEAFC010000008">
    <property type="protein sequence ID" value="KAL1543039.1"/>
    <property type="molecule type" value="Genomic_DNA"/>
</dbReference>
<dbReference type="InterPro" id="IPR010525">
    <property type="entry name" value="ARF_dom"/>
</dbReference>
<sequence length="100" mass="10997">MTQTIFLVYYKPRTSQFIVDLKKYLEAINHDFGVGMRFKMQFEGDEVGDSRGVLKSAEGEERTTASAGEVGRLNTGGGIECCSFGWAVDALGSSWSISIF</sequence>
<dbReference type="AlphaFoldDB" id="A0ABD1GIM3"/>
<dbReference type="InterPro" id="IPR044835">
    <property type="entry name" value="ARF_plant"/>
</dbReference>
<dbReference type="PANTHER" id="PTHR31384:SF122">
    <property type="entry name" value="AUXIN RESPONSE FACTOR"/>
    <property type="match status" value="1"/>
</dbReference>